<proteinExistence type="predicted"/>
<accession>A0A7X3FGY8</accession>
<comment type="caution">
    <text evidence="2">The sequence shown here is derived from an EMBL/GenBank/DDBJ whole genome shotgun (WGS) entry which is preliminary data.</text>
</comment>
<name>A0A7X3FGY8_9BACL</name>
<dbReference type="RefSeq" id="WP_157334461.1">
    <property type="nucleotide sequence ID" value="NZ_RHLK01000003.1"/>
</dbReference>
<protein>
    <submittedName>
        <fullName evidence="2">YfhD family protein</fullName>
    </submittedName>
</protein>
<sequence>MSKYRNEKQNQENELPVGKSEDVEFSAEMADAEDLEALQRADAADSRQERISE</sequence>
<reference evidence="2 3" key="1">
    <citation type="journal article" date="2019" name="Microorganisms">
        <title>Paenibacillus lutrae sp. nov., A Chitinolytic Species Isolated from A River Otter in Castril Natural Park, Granada, Spain.</title>
        <authorList>
            <person name="Rodriguez M."/>
            <person name="Reina J.C."/>
            <person name="Bejar V."/>
            <person name="Llamas I."/>
        </authorList>
    </citation>
    <scope>NUCLEOTIDE SEQUENCE [LARGE SCALE GENOMIC DNA]</scope>
    <source>
        <strain evidence="2 3">N10</strain>
    </source>
</reference>
<organism evidence="2 3">
    <name type="scientific">Paenibacillus lutrae</name>
    <dbReference type="NCBI Taxonomy" id="2078573"/>
    <lineage>
        <taxon>Bacteria</taxon>
        <taxon>Bacillati</taxon>
        <taxon>Bacillota</taxon>
        <taxon>Bacilli</taxon>
        <taxon>Bacillales</taxon>
        <taxon>Paenibacillaceae</taxon>
        <taxon>Paenibacillus</taxon>
    </lineage>
</organism>
<dbReference type="EMBL" id="RHLK01000003">
    <property type="protein sequence ID" value="MVO99470.1"/>
    <property type="molecule type" value="Genomic_DNA"/>
</dbReference>
<feature type="region of interest" description="Disordered" evidence="1">
    <location>
        <begin position="1"/>
        <end position="53"/>
    </location>
</feature>
<feature type="compositionally biased region" description="Basic and acidic residues" evidence="1">
    <location>
        <begin position="37"/>
        <end position="53"/>
    </location>
</feature>
<feature type="compositionally biased region" description="Basic and acidic residues" evidence="1">
    <location>
        <begin position="1"/>
        <end position="11"/>
    </location>
</feature>
<gene>
    <name evidence="2" type="ORF">EDM21_08005</name>
</gene>
<dbReference type="Pfam" id="PF14151">
    <property type="entry name" value="YfhD"/>
    <property type="match status" value="1"/>
</dbReference>
<evidence type="ECO:0000313" key="3">
    <source>
        <dbReference type="Proteomes" id="UP000490800"/>
    </source>
</evidence>
<dbReference type="Proteomes" id="UP000490800">
    <property type="component" value="Unassembled WGS sequence"/>
</dbReference>
<dbReference type="AlphaFoldDB" id="A0A7X3FGY8"/>
<keyword evidence="3" id="KW-1185">Reference proteome</keyword>
<evidence type="ECO:0000256" key="1">
    <source>
        <dbReference type="SAM" id="MobiDB-lite"/>
    </source>
</evidence>
<evidence type="ECO:0000313" key="2">
    <source>
        <dbReference type="EMBL" id="MVO99470.1"/>
    </source>
</evidence>
<dbReference type="InterPro" id="IPR025435">
    <property type="entry name" value="YfhD-like"/>
</dbReference>